<protein>
    <recommendedName>
        <fullName evidence="4">Conjugal transfer protein TraH</fullName>
    </recommendedName>
</protein>
<proteinExistence type="predicted"/>
<dbReference type="RefSeq" id="WP_209855911.1">
    <property type="nucleotide sequence ID" value="NZ_JAGGJV010000011.1"/>
</dbReference>
<name>A0ABS4EUQ1_9HYPH</name>
<keyword evidence="3" id="KW-1185">Reference proteome</keyword>
<feature type="region of interest" description="Disordered" evidence="1">
    <location>
        <begin position="146"/>
        <end position="195"/>
    </location>
</feature>
<reference evidence="2 3" key="1">
    <citation type="submission" date="2021-03" db="EMBL/GenBank/DDBJ databases">
        <title>Genomic Encyclopedia of Type Strains, Phase IV (KMG-IV): sequencing the most valuable type-strain genomes for metagenomic binning, comparative biology and taxonomic classification.</title>
        <authorList>
            <person name="Goeker M."/>
        </authorList>
    </citation>
    <scope>NUCLEOTIDE SEQUENCE [LARGE SCALE GENOMIC DNA]</scope>
    <source>
        <strain evidence="2 3">DSM 26427</strain>
    </source>
</reference>
<dbReference type="EMBL" id="JAGGJV010000011">
    <property type="protein sequence ID" value="MBP1861516.1"/>
    <property type="molecule type" value="Genomic_DNA"/>
</dbReference>
<evidence type="ECO:0008006" key="4">
    <source>
        <dbReference type="Google" id="ProtNLM"/>
    </source>
</evidence>
<comment type="caution">
    <text evidence="2">The sequence shown here is derived from an EMBL/GenBank/DDBJ whole genome shotgun (WGS) entry which is preliminary data.</text>
</comment>
<dbReference type="Pfam" id="PF06871">
    <property type="entry name" value="TraH_2"/>
    <property type="match status" value="1"/>
</dbReference>
<organism evidence="2 3">
    <name type="scientific">Rhizobium herbae</name>
    <dbReference type="NCBI Taxonomy" id="508661"/>
    <lineage>
        <taxon>Bacteria</taxon>
        <taxon>Pseudomonadati</taxon>
        <taxon>Pseudomonadota</taxon>
        <taxon>Alphaproteobacteria</taxon>
        <taxon>Hyphomicrobiales</taxon>
        <taxon>Rhizobiaceae</taxon>
        <taxon>Rhizobium/Agrobacterium group</taxon>
        <taxon>Rhizobium</taxon>
    </lineage>
</organism>
<dbReference type="NCBIfam" id="NF010417">
    <property type="entry name" value="PRK13843.1"/>
    <property type="match status" value="1"/>
</dbReference>
<dbReference type="InterPro" id="IPR010680">
    <property type="entry name" value="TraH_2"/>
</dbReference>
<evidence type="ECO:0000313" key="3">
    <source>
        <dbReference type="Proteomes" id="UP000823786"/>
    </source>
</evidence>
<evidence type="ECO:0000313" key="2">
    <source>
        <dbReference type="EMBL" id="MBP1861516.1"/>
    </source>
</evidence>
<dbReference type="Proteomes" id="UP000823786">
    <property type="component" value="Unassembled WGS sequence"/>
</dbReference>
<evidence type="ECO:0000256" key="1">
    <source>
        <dbReference type="SAM" id="MobiDB-lite"/>
    </source>
</evidence>
<accession>A0ABS4EUQ1</accession>
<gene>
    <name evidence="2" type="ORF">J2Z75_005045</name>
</gene>
<sequence length="195" mass="20854">MFDPALITICADPHLKPAIIERFIAEAGSANPLAVTVRSGDRLILVPVARTSEEAMAIVSKYVGHAVVRVGVTQYPAGIGVNEASELKVNLIDACENIRVGTGLFAKIYRIVTKWYGSEPPEAFDDAIYAWKTGYFEGKSVFLEPDPEKAETGAAGNPDDARSTPATPAMDMTSHGNHPASADPRVDLSRINGSQ</sequence>